<accession>A0ABX2E0X6</accession>
<keyword evidence="1" id="KW-0812">Transmembrane</keyword>
<evidence type="ECO:0000256" key="1">
    <source>
        <dbReference type="SAM" id="Phobius"/>
    </source>
</evidence>
<reference evidence="2 3" key="1">
    <citation type="journal article" date="2015" name="Int. J. Syst. Evol. Microbiol.">
        <title>Winogradskyella litoriviva sp. nov., isolated from coastal seawater.</title>
        <authorList>
            <person name="Nedashkovskaya O.I."/>
            <person name="Kukhlevskiy A.D."/>
            <person name="Zhukova N.V."/>
            <person name="Kim S.J."/>
            <person name="Rhee S.K."/>
            <person name="Mikhailov V.V."/>
        </authorList>
    </citation>
    <scope>NUCLEOTIDE SEQUENCE [LARGE SCALE GENOMIC DNA]</scope>
    <source>
        <strain evidence="2 3">KMM6491</strain>
    </source>
</reference>
<dbReference type="EMBL" id="JABRWQ010000001">
    <property type="protein sequence ID" value="NRD22112.1"/>
    <property type="molecule type" value="Genomic_DNA"/>
</dbReference>
<gene>
    <name evidence="2" type="ORF">HNV10_02595</name>
</gene>
<keyword evidence="1" id="KW-0472">Membrane</keyword>
<organism evidence="2 3">
    <name type="scientific">Winogradskyella litoriviva</name>
    <dbReference type="NCBI Taxonomy" id="1220182"/>
    <lineage>
        <taxon>Bacteria</taxon>
        <taxon>Pseudomonadati</taxon>
        <taxon>Bacteroidota</taxon>
        <taxon>Flavobacteriia</taxon>
        <taxon>Flavobacteriales</taxon>
        <taxon>Flavobacteriaceae</taxon>
        <taxon>Winogradskyella</taxon>
    </lineage>
</organism>
<evidence type="ECO:0000313" key="3">
    <source>
        <dbReference type="Proteomes" id="UP000805085"/>
    </source>
</evidence>
<comment type="caution">
    <text evidence="2">The sequence shown here is derived from an EMBL/GenBank/DDBJ whole genome shotgun (WGS) entry which is preliminary data.</text>
</comment>
<evidence type="ECO:0000313" key="2">
    <source>
        <dbReference type="EMBL" id="NRD22112.1"/>
    </source>
</evidence>
<protein>
    <submittedName>
        <fullName evidence="2">Uncharacterized protein</fullName>
    </submittedName>
</protein>
<keyword evidence="3" id="KW-1185">Reference proteome</keyword>
<feature type="transmembrane region" description="Helical" evidence="1">
    <location>
        <begin position="31"/>
        <end position="49"/>
    </location>
</feature>
<dbReference type="RefSeq" id="WP_173299761.1">
    <property type="nucleotide sequence ID" value="NZ_JABRWQ010000001.1"/>
</dbReference>
<proteinExistence type="predicted"/>
<keyword evidence="1" id="KW-1133">Transmembrane helix</keyword>
<name>A0ABX2E0X6_9FLAO</name>
<sequence length="54" mass="5813">MNKSPVTSVLVIIAMILVTFSRIKNGSIDALGYAAIAVLLANVLKLIFIDKKPK</sequence>
<dbReference type="Proteomes" id="UP000805085">
    <property type="component" value="Unassembled WGS sequence"/>
</dbReference>